<reference evidence="15" key="2">
    <citation type="submission" date="2021-09" db="EMBL/GenBank/DDBJ databases">
        <authorList>
            <person name="Gilroy R."/>
        </authorList>
    </citation>
    <scope>NUCLEOTIDE SEQUENCE</scope>
    <source>
        <strain evidence="15">4100</strain>
    </source>
</reference>
<dbReference type="InterPro" id="IPR000531">
    <property type="entry name" value="Beta-barrel_TonB"/>
</dbReference>
<dbReference type="InterPro" id="IPR037066">
    <property type="entry name" value="Plug_dom_sf"/>
</dbReference>
<evidence type="ECO:0000259" key="13">
    <source>
        <dbReference type="Pfam" id="PF00593"/>
    </source>
</evidence>
<feature type="signal peptide" evidence="12">
    <location>
        <begin position="1"/>
        <end position="23"/>
    </location>
</feature>
<dbReference type="PROSITE" id="PS52016">
    <property type="entry name" value="TONB_DEPENDENT_REC_3"/>
    <property type="match status" value="1"/>
</dbReference>
<proteinExistence type="inferred from homology"/>
<evidence type="ECO:0000259" key="14">
    <source>
        <dbReference type="Pfam" id="PF07715"/>
    </source>
</evidence>
<reference evidence="15" key="1">
    <citation type="journal article" date="2021" name="PeerJ">
        <title>Extensive microbial diversity within the chicken gut microbiome revealed by metagenomics and culture.</title>
        <authorList>
            <person name="Gilroy R."/>
            <person name="Ravi A."/>
            <person name="Getino M."/>
            <person name="Pursley I."/>
            <person name="Horton D.L."/>
            <person name="Alikhan N.F."/>
            <person name="Baker D."/>
            <person name="Gharbi K."/>
            <person name="Hall N."/>
            <person name="Watson M."/>
            <person name="Adriaenssens E.M."/>
            <person name="Foster-Nyarko E."/>
            <person name="Jarju S."/>
            <person name="Secka A."/>
            <person name="Antonio M."/>
            <person name="Oren A."/>
            <person name="Chaudhuri R.R."/>
            <person name="La Ragione R."/>
            <person name="Hildebrand F."/>
            <person name="Pallen M.J."/>
        </authorList>
    </citation>
    <scope>NUCLEOTIDE SEQUENCE</scope>
    <source>
        <strain evidence="15">4100</strain>
    </source>
</reference>
<keyword evidence="5 12" id="KW-0732">Signal</keyword>
<dbReference type="InterPro" id="IPR008969">
    <property type="entry name" value="CarboxyPept-like_regulatory"/>
</dbReference>
<evidence type="ECO:0000256" key="9">
    <source>
        <dbReference type="ARBA" id="ARBA00023237"/>
    </source>
</evidence>
<dbReference type="Gene3D" id="2.60.40.1120">
    <property type="entry name" value="Carboxypeptidase-like, regulatory domain"/>
    <property type="match status" value="1"/>
</dbReference>
<name>A0A921E772_9BACT</name>
<evidence type="ECO:0000256" key="1">
    <source>
        <dbReference type="ARBA" id="ARBA00004571"/>
    </source>
</evidence>
<dbReference type="Gene3D" id="2.170.130.10">
    <property type="entry name" value="TonB-dependent receptor, plug domain"/>
    <property type="match status" value="1"/>
</dbReference>
<dbReference type="Pfam" id="PF07715">
    <property type="entry name" value="Plug"/>
    <property type="match status" value="1"/>
</dbReference>
<feature type="domain" description="TonB-dependent receptor-like beta-barrel" evidence="13">
    <location>
        <begin position="248"/>
        <end position="682"/>
    </location>
</feature>
<evidence type="ECO:0000256" key="10">
    <source>
        <dbReference type="PROSITE-ProRule" id="PRU01360"/>
    </source>
</evidence>
<dbReference type="Gene3D" id="2.40.170.20">
    <property type="entry name" value="TonB-dependent receptor, beta-barrel domain"/>
    <property type="match status" value="1"/>
</dbReference>
<keyword evidence="3 10" id="KW-1134">Transmembrane beta strand</keyword>
<evidence type="ECO:0000256" key="8">
    <source>
        <dbReference type="ARBA" id="ARBA00023170"/>
    </source>
</evidence>
<keyword evidence="9 10" id="KW-0998">Cell outer membrane</keyword>
<comment type="similarity">
    <text evidence="10 11">Belongs to the TonB-dependent receptor family.</text>
</comment>
<gene>
    <name evidence="15" type="ORF">K8V47_01555</name>
</gene>
<dbReference type="GO" id="GO:0015344">
    <property type="term" value="F:siderophore uptake transmembrane transporter activity"/>
    <property type="evidence" value="ECO:0007669"/>
    <property type="project" value="TreeGrafter"/>
</dbReference>
<comment type="subcellular location">
    <subcellularLocation>
        <location evidence="1 10">Cell outer membrane</location>
        <topology evidence="1 10">Multi-pass membrane protein</topology>
    </subcellularLocation>
</comment>
<keyword evidence="2 10" id="KW-0813">Transport</keyword>
<keyword evidence="4 10" id="KW-0812">Transmembrane</keyword>
<protein>
    <submittedName>
        <fullName evidence="15">TonB-dependent receptor</fullName>
    </submittedName>
</protein>
<accession>A0A921E772</accession>
<dbReference type="Pfam" id="PF13715">
    <property type="entry name" value="CarbopepD_reg_2"/>
    <property type="match status" value="1"/>
</dbReference>
<dbReference type="CDD" id="cd01347">
    <property type="entry name" value="ligand_gated_channel"/>
    <property type="match status" value="1"/>
</dbReference>
<evidence type="ECO:0000313" key="16">
    <source>
        <dbReference type="Proteomes" id="UP000711407"/>
    </source>
</evidence>
<dbReference type="Proteomes" id="UP000711407">
    <property type="component" value="Unassembled WGS sequence"/>
</dbReference>
<dbReference type="Pfam" id="PF00593">
    <property type="entry name" value="TonB_dep_Rec_b-barrel"/>
    <property type="match status" value="1"/>
</dbReference>
<evidence type="ECO:0000256" key="2">
    <source>
        <dbReference type="ARBA" id="ARBA00022448"/>
    </source>
</evidence>
<dbReference type="PANTHER" id="PTHR30069">
    <property type="entry name" value="TONB-DEPENDENT OUTER MEMBRANE RECEPTOR"/>
    <property type="match status" value="1"/>
</dbReference>
<dbReference type="InterPro" id="IPR012910">
    <property type="entry name" value="Plug_dom"/>
</dbReference>
<dbReference type="SUPFAM" id="SSF49464">
    <property type="entry name" value="Carboxypeptidase regulatory domain-like"/>
    <property type="match status" value="1"/>
</dbReference>
<dbReference type="GO" id="GO:0009279">
    <property type="term" value="C:cell outer membrane"/>
    <property type="evidence" value="ECO:0007669"/>
    <property type="project" value="UniProtKB-SubCell"/>
</dbReference>
<organism evidence="15 16">
    <name type="scientific">Candidatus Amulumruptor caecigallinarius</name>
    <dbReference type="NCBI Taxonomy" id="2109911"/>
    <lineage>
        <taxon>Bacteria</taxon>
        <taxon>Pseudomonadati</taxon>
        <taxon>Bacteroidota</taxon>
        <taxon>Bacteroidia</taxon>
        <taxon>Bacteroidales</taxon>
        <taxon>Muribaculaceae</taxon>
        <taxon>Candidatus Amulumruptor</taxon>
    </lineage>
</organism>
<evidence type="ECO:0000256" key="12">
    <source>
        <dbReference type="SAM" id="SignalP"/>
    </source>
</evidence>
<dbReference type="InterPro" id="IPR036942">
    <property type="entry name" value="Beta-barrel_TonB_sf"/>
</dbReference>
<dbReference type="EMBL" id="DYXT01000013">
    <property type="protein sequence ID" value="HJE38439.1"/>
    <property type="molecule type" value="Genomic_DNA"/>
</dbReference>
<evidence type="ECO:0000256" key="5">
    <source>
        <dbReference type="ARBA" id="ARBA00022729"/>
    </source>
</evidence>
<dbReference type="SUPFAM" id="SSF56935">
    <property type="entry name" value="Porins"/>
    <property type="match status" value="1"/>
</dbReference>
<keyword evidence="7 10" id="KW-0472">Membrane</keyword>
<evidence type="ECO:0000256" key="3">
    <source>
        <dbReference type="ARBA" id="ARBA00022452"/>
    </source>
</evidence>
<evidence type="ECO:0000256" key="7">
    <source>
        <dbReference type="ARBA" id="ARBA00023136"/>
    </source>
</evidence>
<keyword evidence="8 15" id="KW-0675">Receptor</keyword>
<feature type="domain" description="TonB-dependent receptor plug" evidence="14">
    <location>
        <begin position="121"/>
        <end position="226"/>
    </location>
</feature>
<keyword evidence="6 11" id="KW-0798">TonB box</keyword>
<evidence type="ECO:0000256" key="6">
    <source>
        <dbReference type="ARBA" id="ARBA00023077"/>
    </source>
</evidence>
<evidence type="ECO:0000313" key="15">
    <source>
        <dbReference type="EMBL" id="HJE38439.1"/>
    </source>
</evidence>
<dbReference type="InterPro" id="IPR039426">
    <property type="entry name" value="TonB-dep_rcpt-like"/>
</dbReference>
<dbReference type="AlphaFoldDB" id="A0A921E772"/>
<feature type="chain" id="PRO_5037103145" evidence="12">
    <location>
        <begin position="24"/>
        <end position="715"/>
    </location>
</feature>
<dbReference type="PANTHER" id="PTHR30069:SF29">
    <property type="entry name" value="HEMOGLOBIN AND HEMOGLOBIN-HAPTOGLOBIN-BINDING PROTEIN 1-RELATED"/>
    <property type="match status" value="1"/>
</dbReference>
<comment type="caution">
    <text evidence="15">The sequence shown here is derived from an EMBL/GenBank/DDBJ whole genome shotgun (WGS) entry which is preliminary data.</text>
</comment>
<evidence type="ECO:0000256" key="11">
    <source>
        <dbReference type="RuleBase" id="RU003357"/>
    </source>
</evidence>
<dbReference type="GO" id="GO:0044718">
    <property type="term" value="P:siderophore transmembrane transport"/>
    <property type="evidence" value="ECO:0007669"/>
    <property type="project" value="TreeGrafter"/>
</dbReference>
<evidence type="ECO:0000256" key="4">
    <source>
        <dbReference type="ARBA" id="ARBA00022692"/>
    </source>
</evidence>
<sequence length="715" mass="80230">MKKYLSRFALIICGLTMSVDAFADNSYVGKVLDESGAPLAGAVVKAVKGKDMAVTDVDGVFELPCRTSDALKVTISYIGYNTEEFILRPCDKAAEQILRMVPDMTSLDEVVVTATRTPKSLKDVPVVTRVISADDIKKADATNIQDLLTDELPGLEFSYAMSQETAMNMNGFGGNAILFLVDGERLAGETMDNVDYSRLNLGNVGQIEIVKGASSALYGANAVGGVVNLITRESKEPWTLNVNSRYRSAGNEWRSGGELNFNAGRFNSNTSVQYTTAETIKLTDAFDTKSSIHEIYGGHSLNIKERLTYYVNDNLRFIARGGYFARVSNRSNYDDHYKDYSGGLKSVWDVAGKQNLEVSYSYDQYDKSRYVGGIRTHDHDYSNRQHIVHGLYTRFFGQNVLTVGGDYMHDYLTTYQFAAGEKHTQHSVDLFAQFDYNPLDWLNIIGSLREDYFSASRNNSVTARVAAMAKTAPVTVRASYAGGFRAPTLKEMYMNFDMAGIQMIYGNPDLKPERSHNFSISLERSALVSWDPLRGSYSVNISGYYNYYDSRITTMDYPGDAEREAGAMYCNEDGVKVAGLDVNLRYRLLMGLGASASYNYLHMSGRTIDSQFSNPRPHSATWRLDYDKQICSEYKIYAAISGRYMSKPESRYETDGAYSLWKFTLQQRVWKGINVNFMIENLFDYRPEVYYWNSAPTTGRTYSVGLSLDVDAMFK</sequence>